<dbReference type="EMBL" id="CP000698">
    <property type="protein sequence ID" value="ABQ25855.1"/>
    <property type="molecule type" value="Genomic_DNA"/>
</dbReference>
<feature type="chain" id="PRO_5002682263" description="Porin" evidence="1">
    <location>
        <begin position="24"/>
        <end position="415"/>
    </location>
</feature>
<dbReference type="OrthoDB" id="9801336at2"/>
<accession>A5GEK0</accession>
<sequence>MTSFRIAVRLLILLLLIPSPALAQGISGYAEAKGFAYDGRSNSRDPWLLGWGTLFGKWEERVGGAQLTASVRGEWITSVERGTLVFDPADRHIRRAPLSVRDLWVRLPLTPSLDLQLGRFQLGWGKTDGYSPADAFLPRDLSDPFSDEKLPLWALRLSGEEGAFRFEAVASPVTTPWRLPVLGSRNAPLTVEGFPEGTVFNELDTPPPWAGFAALRLLATFGEWDIGAWGRFGVRPAPLLAFRFDRATPTSTGLVVPVERRYAREEGVGVELSRIVGAFVLRGEAAALFSGDRDLGNAYIGSLSLERGFGDGTLLITLAGNAKTTPVDASLLFDRAILPVLITAWNRTEEWGEWKLVWTAELRHGDGLLKGEAGYNLTDLWKLTIGGELPYGSEKGPFGTLDAARRVHVALRRSW</sequence>
<reference evidence="2 3" key="1">
    <citation type="submission" date="2007-05" db="EMBL/GenBank/DDBJ databases">
        <title>Complete sequence of Geobacter uraniireducens Rf4.</title>
        <authorList>
            <consortium name="US DOE Joint Genome Institute"/>
            <person name="Copeland A."/>
            <person name="Lucas S."/>
            <person name="Lapidus A."/>
            <person name="Barry K."/>
            <person name="Detter J.C."/>
            <person name="Glavina del Rio T."/>
            <person name="Hammon N."/>
            <person name="Israni S."/>
            <person name="Dalin E."/>
            <person name="Tice H."/>
            <person name="Pitluck S."/>
            <person name="Chertkov O."/>
            <person name="Brettin T."/>
            <person name="Bruce D."/>
            <person name="Han C."/>
            <person name="Schmutz J."/>
            <person name="Larimer F."/>
            <person name="Land M."/>
            <person name="Hauser L."/>
            <person name="Kyrpides N."/>
            <person name="Mikhailova N."/>
            <person name="Shelobolina E."/>
            <person name="Aklujkar M."/>
            <person name="Lovley D."/>
            <person name="Richardson P."/>
        </authorList>
    </citation>
    <scope>NUCLEOTIDE SEQUENCE [LARGE SCALE GENOMIC DNA]</scope>
    <source>
        <strain evidence="2 3">Rf4</strain>
    </source>
</reference>
<keyword evidence="3" id="KW-1185">Reference proteome</keyword>
<dbReference type="Proteomes" id="UP000006695">
    <property type="component" value="Chromosome"/>
</dbReference>
<protein>
    <recommendedName>
        <fullName evidence="4">Porin</fullName>
    </recommendedName>
</protein>
<proteinExistence type="predicted"/>
<gene>
    <name evidence="2" type="ordered locus">Gura_1660</name>
</gene>
<name>A5GEK0_GEOUR</name>
<dbReference type="RefSeq" id="WP_011938562.1">
    <property type="nucleotide sequence ID" value="NC_009483.1"/>
</dbReference>
<dbReference type="AlphaFoldDB" id="A5GEK0"/>
<dbReference type="HOGENOM" id="CLU_670411_0_0_7"/>
<keyword evidence="1" id="KW-0732">Signal</keyword>
<evidence type="ECO:0000313" key="3">
    <source>
        <dbReference type="Proteomes" id="UP000006695"/>
    </source>
</evidence>
<evidence type="ECO:0000313" key="2">
    <source>
        <dbReference type="EMBL" id="ABQ25855.1"/>
    </source>
</evidence>
<organism evidence="2 3">
    <name type="scientific">Geotalea uraniireducens (strain Rf4)</name>
    <name type="common">Geobacter uraniireducens</name>
    <dbReference type="NCBI Taxonomy" id="351605"/>
    <lineage>
        <taxon>Bacteria</taxon>
        <taxon>Pseudomonadati</taxon>
        <taxon>Thermodesulfobacteriota</taxon>
        <taxon>Desulfuromonadia</taxon>
        <taxon>Geobacterales</taxon>
        <taxon>Geobacteraceae</taxon>
        <taxon>Geotalea</taxon>
    </lineage>
</organism>
<evidence type="ECO:0008006" key="4">
    <source>
        <dbReference type="Google" id="ProtNLM"/>
    </source>
</evidence>
<feature type="signal peptide" evidence="1">
    <location>
        <begin position="1"/>
        <end position="23"/>
    </location>
</feature>
<dbReference type="KEGG" id="gur:Gura_1660"/>
<dbReference type="STRING" id="351605.Gura_1660"/>
<evidence type="ECO:0000256" key="1">
    <source>
        <dbReference type="SAM" id="SignalP"/>
    </source>
</evidence>